<dbReference type="AlphaFoldDB" id="A0A0W0TT02"/>
<dbReference type="Proteomes" id="UP000054785">
    <property type="component" value="Unassembled WGS sequence"/>
</dbReference>
<accession>A0A0W0TT02</accession>
<gene>
    <name evidence="1" type="ORF">Lgee_1567</name>
</gene>
<protein>
    <submittedName>
        <fullName evidence="1">Uncharacterized protein</fullName>
    </submittedName>
</protein>
<proteinExistence type="predicted"/>
<comment type="caution">
    <text evidence="1">The sequence shown here is derived from an EMBL/GenBank/DDBJ whole genome shotgun (WGS) entry which is preliminary data.</text>
</comment>
<organism evidence="1 2">
    <name type="scientific">Legionella geestiana</name>
    <dbReference type="NCBI Taxonomy" id="45065"/>
    <lineage>
        <taxon>Bacteria</taxon>
        <taxon>Pseudomonadati</taxon>
        <taxon>Pseudomonadota</taxon>
        <taxon>Gammaproteobacteria</taxon>
        <taxon>Legionellales</taxon>
        <taxon>Legionellaceae</taxon>
        <taxon>Legionella</taxon>
    </lineage>
</organism>
<evidence type="ECO:0000313" key="2">
    <source>
        <dbReference type="Proteomes" id="UP000054785"/>
    </source>
</evidence>
<reference evidence="1 2" key="1">
    <citation type="submission" date="2015-11" db="EMBL/GenBank/DDBJ databases">
        <title>Genomic analysis of 38 Legionella species identifies large and diverse effector repertoires.</title>
        <authorList>
            <person name="Burstein D."/>
            <person name="Amaro F."/>
            <person name="Zusman T."/>
            <person name="Lifshitz Z."/>
            <person name="Cohen O."/>
            <person name="Gilbert J.A."/>
            <person name="Pupko T."/>
            <person name="Shuman H.A."/>
            <person name="Segal G."/>
        </authorList>
    </citation>
    <scope>NUCLEOTIDE SEQUENCE [LARGE SCALE GENOMIC DNA]</scope>
    <source>
        <strain evidence="1 2">ATCC 49504</strain>
    </source>
</reference>
<dbReference type="RefSeq" id="WP_028385754.1">
    <property type="nucleotide sequence ID" value="NZ_CAAAHN010000006.1"/>
</dbReference>
<keyword evidence="2" id="KW-1185">Reference proteome</keyword>
<dbReference type="EMBL" id="LNYC01000063">
    <property type="protein sequence ID" value="KTC98490.1"/>
    <property type="molecule type" value="Genomic_DNA"/>
</dbReference>
<dbReference type="STRING" id="45065.Lgee_1567"/>
<name>A0A0W0TT02_9GAMM</name>
<sequence length="133" mass="15470">MRFQDSTARLNFNEIWNDTICPKSAKVMESKKTPLGVILVIGALSEFHKASQKFLNLVKKHFEETPYTDEANTRRYLNDAYKAIIKDYEVFERHFPQYQDLIKDYKFCLDFILDAGAHPCADDDNLNPQALSM</sequence>
<evidence type="ECO:0000313" key="1">
    <source>
        <dbReference type="EMBL" id="KTC98490.1"/>
    </source>
</evidence>
<dbReference type="PATRIC" id="fig|45065.4.peg.1700"/>